<evidence type="ECO:0000259" key="1">
    <source>
        <dbReference type="PROSITE" id="PS51286"/>
    </source>
</evidence>
<dbReference type="AlphaFoldDB" id="A0AAV1K5S4"/>
<sequence length="638" mass="74143">MTIYKFLRLFTHLQFRNQFRVIRNSQYKNIFRNLHESPKLYVKMFMEHENKYAYNIMQNQGYAVNINFEDSKMLITKHSIQDLLSQDWSKNISKNIFETFPILGALCAEQNLCITDKMFDDFIDNLTDNLKVASDDELKSIFYSLLKWPETESIRSRNYIEVWAALDDECLRRINRWSYDEMLTYVTLFYMLNVTRVSDFSYKCLLKLSGKAKKLTPAQLVKTMFFIGVQRKSPKDIHNLEVCITDHFDKFTVDELAIISMGFFKSKTPIRNMELVTNLANKIIDNSTSIHEISLAALLKIIRYSMKITTDDTIYKLLDKLQYEVPRLSVMCNVHIALVGTSTLTLHEGCLNAIADMVSTSMSQTRLKDLERLALTFGTFNFKPQSEDFISIMLHELRKPERESEINLHGRSFACCIAYLGLLALYPKDLMYKALHPAFLEKTYGKHCIAYGREILTLNNTAKIFCKDSKISQLTDKELIIMAKKYTDYVPDENYVKQYNVTERMFLDVLNILREARGNDFVKGGHILTHHQRGDIILCNDQKGSAMPVGDKFDNKYFGLTRYPPDDHIWIVLVIGGRNSFIRNTKTPSGQFKSKIRELNTLGFCAELISWEVLRKCETKEAKLEYLNNLIEGAIKNK</sequence>
<dbReference type="SMART" id="SM00952">
    <property type="entry name" value="RAP"/>
    <property type="match status" value="1"/>
</dbReference>
<keyword evidence="3" id="KW-1185">Reference proteome</keyword>
<name>A0AAV1K5S4_9NEOP</name>
<dbReference type="InterPro" id="IPR013584">
    <property type="entry name" value="RAP"/>
</dbReference>
<evidence type="ECO:0000313" key="3">
    <source>
        <dbReference type="Proteomes" id="UP001314205"/>
    </source>
</evidence>
<gene>
    <name evidence="2" type="ORF">PARMNEM_LOCUS410</name>
</gene>
<accession>A0AAV1K5S4</accession>
<reference evidence="2 3" key="1">
    <citation type="submission" date="2023-11" db="EMBL/GenBank/DDBJ databases">
        <authorList>
            <person name="Hedman E."/>
            <person name="Englund M."/>
            <person name="Stromberg M."/>
            <person name="Nyberg Akerstrom W."/>
            <person name="Nylinder S."/>
            <person name="Jareborg N."/>
            <person name="Kallberg Y."/>
            <person name="Kronander E."/>
        </authorList>
    </citation>
    <scope>NUCLEOTIDE SEQUENCE [LARGE SCALE GENOMIC DNA]</scope>
</reference>
<feature type="domain" description="RAP" evidence="1">
    <location>
        <begin position="571"/>
        <end position="629"/>
    </location>
</feature>
<evidence type="ECO:0000313" key="2">
    <source>
        <dbReference type="EMBL" id="CAK1578318.1"/>
    </source>
</evidence>
<proteinExistence type="predicted"/>
<protein>
    <recommendedName>
        <fullName evidence="1">RAP domain-containing protein</fullName>
    </recommendedName>
</protein>
<comment type="caution">
    <text evidence="2">The sequence shown here is derived from an EMBL/GenBank/DDBJ whole genome shotgun (WGS) entry which is preliminary data.</text>
</comment>
<organism evidence="2 3">
    <name type="scientific">Parnassius mnemosyne</name>
    <name type="common">clouded apollo</name>
    <dbReference type="NCBI Taxonomy" id="213953"/>
    <lineage>
        <taxon>Eukaryota</taxon>
        <taxon>Metazoa</taxon>
        <taxon>Ecdysozoa</taxon>
        <taxon>Arthropoda</taxon>
        <taxon>Hexapoda</taxon>
        <taxon>Insecta</taxon>
        <taxon>Pterygota</taxon>
        <taxon>Neoptera</taxon>
        <taxon>Endopterygota</taxon>
        <taxon>Lepidoptera</taxon>
        <taxon>Glossata</taxon>
        <taxon>Ditrysia</taxon>
        <taxon>Papilionoidea</taxon>
        <taxon>Papilionidae</taxon>
        <taxon>Parnassiinae</taxon>
        <taxon>Parnassini</taxon>
        <taxon>Parnassius</taxon>
        <taxon>Driopa</taxon>
    </lineage>
</organism>
<dbReference type="EMBL" id="CAVLGL010000001">
    <property type="protein sequence ID" value="CAK1578318.1"/>
    <property type="molecule type" value="Genomic_DNA"/>
</dbReference>
<dbReference type="PROSITE" id="PS51286">
    <property type="entry name" value="RAP"/>
    <property type="match status" value="1"/>
</dbReference>
<dbReference type="Proteomes" id="UP001314205">
    <property type="component" value="Unassembled WGS sequence"/>
</dbReference>